<comment type="caution">
    <text evidence="2">The sequence shown here is derived from an EMBL/GenBank/DDBJ whole genome shotgun (WGS) entry which is preliminary data.</text>
</comment>
<evidence type="ECO:0000313" key="2">
    <source>
        <dbReference type="EMBL" id="KAJ8371233.1"/>
    </source>
</evidence>
<sequence>MDETHGLVRGARTVLRHVTHNALRPDLSFTVLPPSTLPLSARIKGNNGPPGALGPGEPAGRGPSWTGTPGPWETWPLGKRGGAWIRLACERQPPQTRRNCGHGLRLPPQKSDSAQT</sequence>
<gene>
    <name evidence="2" type="ORF">SKAU_G00112610</name>
</gene>
<dbReference type="AlphaFoldDB" id="A0A9Q1G1I6"/>
<protein>
    <submittedName>
        <fullName evidence="2">Uncharacterized protein</fullName>
    </submittedName>
</protein>
<accession>A0A9Q1G1I6</accession>
<dbReference type="EMBL" id="JAINUF010000003">
    <property type="protein sequence ID" value="KAJ8371233.1"/>
    <property type="molecule type" value="Genomic_DNA"/>
</dbReference>
<evidence type="ECO:0000256" key="1">
    <source>
        <dbReference type="SAM" id="MobiDB-lite"/>
    </source>
</evidence>
<dbReference type="Proteomes" id="UP001152622">
    <property type="component" value="Chromosome 3"/>
</dbReference>
<feature type="region of interest" description="Disordered" evidence="1">
    <location>
        <begin position="40"/>
        <end position="73"/>
    </location>
</feature>
<name>A0A9Q1G1I6_SYNKA</name>
<proteinExistence type="predicted"/>
<feature type="region of interest" description="Disordered" evidence="1">
    <location>
        <begin position="92"/>
        <end position="116"/>
    </location>
</feature>
<keyword evidence="3" id="KW-1185">Reference proteome</keyword>
<reference evidence="2" key="1">
    <citation type="journal article" date="2023" name="Science">
        <title>Genome structures resolve the early diversification of teleost fishes.</title>
        <authorList>
            <person name="Parey E."/>
            <person name="Louis A."/>
            <person name="Montfort J."/>
            <person name="Bouchez O."/>
            <person name="Roques C."/>
            <person name="Iampietro C."/>
            <person name="Lluch J."/>
            <person name="Castinel A."/>
            <person name="Donnadieu C."/>
            <person name="Desvignes T."/>
            <person name="Floi Bucao C."/>
            <person name="Jouanno E."/>
            <person name="Wen M."/>
            <person name="Mejri S."/>
            <person name="Dirks R."/>
            <person name="Jansen H."/>
            <person name="Henkel C."/>
            <person name="Chen W.J."/>
            <person name="Zahm M."/>
            <person name="Cabau C."/>
            <person name="Klopp C."/>
            <person name="Thompson A.W."/>
            <person name="Robinson-Rechavi M."/>
            <person name="Braasch I."/>
            <person name="Lecointre G."/>
            <person name="Bobe J."/>
            <person name="Postlethwait J.H."/>
            <person name="Berthelot C."/>
            <person name="Roest Crollius H."/>
            <person name="Guiguen Y."/>
        </authorList>
    </citation>
    <scope>NUCLEOTIDE SEQUENCE</scope>
    <source>
        <strain evidence="2">WJC10195</strain>
    </source>
</reference>
<organism evidence="2 3">
    <name type="scientific">Synaphobranchus kaupii</name>
    <name type="common">Kaup's arrowtooth eel</name>
    <dbReference type="NCBI Taxonomy" id="118154"/>
    <lineage>
        <taxon>Eukaryota</taxon>
        <taxon>Metazoa</taxon>
        <taxon>Chordata</taxon>
        <taxon>Craniata</taxon>
        <taxon>Vertebrata</taxon>
        <taxon>Euteleostomi</taxon>
        <taxon>Actinopterygii</taxon>
        <taxon>Neopterygii</taxon>
        <taxon>Teleostei</taxon>
        <taxon>Anguilliformes</taxon>
        <taxon>Synaphobranchidae</taxon>
        <taxon>Synaphobranchus</taxon>
    </lineage>
</organism>
<evidence type="ECO:0000313" key="3">
    <source>
        <dbReference type="Proteomes" id="UP001152622"/>
    </source>
</evidence>